<proteinExistence type="predicted"/>
<comment type="caution">
    <text evidence="3">The sequence shown here is derived from an EMBL/GenBank/DDBJ whole genome shotgun (WGS) entry which is preliminary data.</text>
</comment>
<dbReference type="EMBL" id="JACHWP010000007">
    <property type="protein sequence ID" value="MBB3023597.1"/>
    <property type="molecule type" value="Genomic_DNA"/>
</dbReference>
<dbReference type="InterPro" id="IPR026045">
    <property type="entry name" value="Ferric-bd"/>
</dbReference>
<dbReference type="Proteomes" id="UP000568050">
    <property type="component" value="Unassembled WGS sequence"/>
</dbReference>
<keyword evidence="1 2" id="KW-0732">Signal</keyword>
<dbReference type="Gene3D" id="3.40.190.10">
    <property type="entry name" value="Periplasmic binding protein-like II"/>
    <property type="match status" value="2"/>
</dbReference>
<dbReference type="Pfam" id="PF13343">
    <property type="entry name" value="SBP_bac_6"/>
    <property type="match status" value="1"/>
</dbReference>
<feature type="chain" id="PRO_5038592179" evidence="2">
    <location>
        <begin position="23"/>
        <end position="355"/>
    </location>
</feature>
<organism evidence="3 4">
    <name type="scientific">Helcobacillus massiliensis</name>
    <dbReference type="NCBI Taxonomy" id="521392"/>
    <lineage>
        <taxon>Bacteria</taxon>
        <taxon>Bacillati</taxon>
        <taxon>Actinomycetota</taxon>
        <taxon>Actinomycetes</taxon>
        <taxon>Micrococcales</taxon>
        <taxon>Dermabacteraceae</taxon>
        <taxon>Helcobacillus</taxon>
    </lineage>
</organism>
<accession>A0A839R170</accession>
<reference evidence="3 4" key="1">
    <citation type="submission" date="2020-08" db="EMBL/GenBank/DDBJ databases">
        <title>Sequencing the genomes of 1000 actinobacteria strains.</title>
        <authorList>
            <person name="Klenk H.-P."/>
        </authorList>
    </citation>
    <scope>NUCLEOTIDE SEQUENCE [LARGE SCALE GENOMIC DNA]</scope>
    <source>
        <strain evidence="3 4">DSM 23040</strain>
    </source>
</reference>
<dbReference type="PIRSF" id="PIRSF002825">
    <property type="entry name" value="CfbpA"/>
    <property type="match status" value="1"/>
</dbReference>
<evidence type="ECO:0000256" key="1">
    <source>
        <dbReference type="ARBA" id="ARBA00022729"/>
    </source>
</evidence>
<evidence type="ECO:0000313" key="3">
    <source>
        <dbReference type="EMBL" id="MBB3023597.1"/>
    </source>
</evidence>
<dbReference type="PROSITE" id="PS51257">
    <property type="entry name" value="PROKAR_LIPOPROTEIN"/>
    <property type="match status" value="1"/>
</dbReference>
<gene>
    <name evidence="3" type="ORF">FHX50_001894</name>
</gene>
<dbReference type="RefSeq" id="WP_183376913.1">
    <property type="nucleotide sequence ID" value="NZ_CBCSFZ010000020.1"/>
</dbReference>
<dbReference type="PANTHER" id="PTHR30006">
    <property type="entry name" value="THIAMINE-BINDING PERIPLASMIC PROTEIN-RELATED"/>
    <property type="match status" value="1"/>
</dbReference>
<evidence type="ECO:0000313" key="4">
    <source>
        <dbReference type="Proteomes" id="UP000568050"/>
    </source>
</evidence>
<sequence length="355" mass="38708">MISRRNLIRGTILATASTAVLSACGLGGTSSSSGKGGDAGKPTAFTIYTARDKALAESVVADFEKANPNWEGMATILTLGAQEALERVRAEKANPQGDIWWGGTRQQLSAAAADGVLAPAPQDIIDAVPEESRDKDGLWIGEMKLAELFMINTDVMSKDKAPKDWDDLLGADMKDNLIIRDVEASGTMRSIYCAMIDRADPKAPEAGYEWLKKLDANTKAYAANPTDLYQRLSRQEAPLSLWNLQDIMLQHYGDFSMLDAVVPESGAPMLIDGLAKIKDGPGSAGADKFISFLMSEGEQKKLAEEQYQIPTVELSDEPKWLAELGLKEMEVDWDRVAENESDWIGYWAQNIKGKG</sequence>
<name>A0A839R170_9MICO</name>
<feature type="signal peptide" evidence="2">
    <location>
        <begin position="1"/>
        <end position="22"/>
    </location>
</feature>
<protein>
    <submittedName>
        <fullName evidence="3">Iron(III) transport system substrate-binding protein</fullName>
    </submittedName>
</protein>
<evidence type="ECO:0000256" key="2">
    <source>
        <dbReference type="SAM" id="SignalP"/>
    </source>
</evidence>
<keyword evidence="4" id="KW-1185">Reference proteome</keyword>
<dbReference type="AlphaFoldDB" id="A0A839R170"/>
<dbReference type="SUPFAM" id="SSF53850">
    <property type="entry name" value="Periplasmic binding protein-like II"/>
    <property type="match status" value="1"/>
</dbReference>